<evidence type="ECO:0000259" key="4">
    <source>
        <dbReference type="Pfam" id="PF00497"/>
    </source>
</evidence>
<comment type="caution">
    <text evidence="5">The sequence shown here is derived from an EMBL/GenBank/DDBJ whole genome shotgun (WGS) entry which is preliminary data.</text>
</comment>
<dbReference type="EMBL" id="QJUP01000009">
    <property type="protein sequence ID" value="TBU97386.1"/>
    <property type="molecule type" value="Genomic_DNA"/>
</dbReference>
<sequence length="260" mass="28363">MRLVCSILLSVLAALPQWATAAVGKCDYLVATGAQDNPPFLWRDPQDGKRLIGSNADLLKRIGNSLGLTIDVLRSGDAQAAWREVESGRMDILADALVPASVPTMDFIEPAIAVLDTSAWVRRDQPMVYAEPGHLLGHRGLLPRGGDGVIDGHLQLENAASFAQGLQQLLGGKVDYLLYERYGAVARLGALGELDSLQRLEPAVAQRGMHLAIGHDSSCNDAALRVQLERKMRELQASGVTRKLLLDNLKRWQEQQTSQR</sequence>
<organism evidence="5 6">
    <name type="scientific">Stutzerimonas kirkiae</name>
    <dbReference type="NCBI Taxonomy" id="2211392"/>
    <lineage>
        <taxon>Bacteria</taxon>
        <taxon>Pseudomonadati</taxon>
        <taxon>Pseudomonadota</taxon>
        <taxon>Gammaproteobacteria</taxon>
        <taxon>Pseudomonadales</taxon>
        <taxon>Pseudomonadaceae</taxon>
        <taxon>Stutzerimonas</taxon>
    </lineage>
</organism>
<dbReference type="RefSeq" id="WP_131185569.1">
    <property type="nucleotide sequence ID" value="NZ_QJUO01000030.1"/>
</dbReference>
<feature type="domain" description="Solute-binding protein family 3/N-terminal" evidence="4">
    <location>
        <begin position="34"/>
        <end position="244"/>
    </location>
</feature>
<dbReference type="AlphaFoldDB" id="A0A4Q9R9L3"/>
<dbReference type="InterPro" id="IPR001638">
    <property type="entry name" value="Solute-binding_3/MltF_N"/>
</dbReference>
<evidence type="ECO:0000256" key="3">
    <source>
        <dbReference type="SAM" id="SignalP"/>
    </source>
</evidence>
<gene>
    <name evidence="5" type="ORF">DNJ96_08805</name>
</gene>
<name>A0A4Q9R9L3_9GAMM</name>
<keyword evidence="2 3" id="KW-0732">Signal</keyword>
<evidence type="ECO:0000313" key="5">
    <source>
        <dbReference type="EMBL" id="TBU97386.1"/>
    </source>
</evidence>
<comment type="similarity">
    <text evidence="1">Belongs to the bacterial solute-binding protein 3 family.</text>
</comment>
<dbReference type="Pfam" id="PF00497">
    <property type="entry name" value="SBP_bac_3"/>
    <property type="match status" value="1"/>
</dbReference>
<evidence type="ECO:0000313" key="6">
    <source>
        <dbReference type="Proteomes" id="UP000292639"/>
    </source>
</evidence>
<evidence type="ECO:0000256" key="2">
    <source>
        <dbReference type="ARBA" id="ARBA00022729"/>
    </source>
</evidence>
<dbReference type="PANTHER" id="PTHR35936:SF6">
    <property type="entry name" value="AMINO ACID ABC TRANSPORTER SUBSTRATE-BINDING PAAT FAMILY PROTEIN"/>
    <property type="match status" value="1"/>
</dbReference>
<dbReference type="Gene3D" id="3.40.190.10">
    <property type="entry name" value="Periplasmic binding protein-like II"/>
    <property type="match status" value="2"/>
</dbReference>
<dbReference type="PANTHER" id="PTHR35936">
    <property type="entry name" value="MEMBRANE-BOUND LYTIC MUREIN TRANSGLYCOSYLASE F"/>
    <property type="match status" value="1"/>
</dbReference>
<accession>A0A4Q9R9L3</accession>
<dbReference type="Proteomes" id="UP000292639">
    <property type="component" value="Unassembled WGS sequence"/>
</dbReference>
<proteinExistence type="inferred from homology"/>
<feature type="signal peptide" evidence="3">
    <location>
        <begin position="1"/>
        <end position="21"/>
    </location>
</feature>
<keyword evidence="6" id="KW-1185">Reference proteome</keyword>
<dbReference type="SUPFAM" id="SSF53850">
    <property type="entry name" value="Periplasmic binding protein-like II"/>
    <property type="match status" value="1"/>
</dbReference>
<evidence type="ECO:0000256" key="1">
    <source>
        <dbReference type="ARBA" id="ARBA00010333"/>
    </source>
</evidence>
<reference evidence="5 6" key="1">
    <citation type="submission" date="2018-06" db="EMBL/GenBank/DDBJ databases">
        <title>Three novel Pseudomonas species isolated from symptomatic oak.</title>
        <authorList>
            <person name="Bueno-Gonzalez V."/>
            <person name="Brady C."/>
        </authorList>
    </citation>
    <scope>NUCLEOTIDE SEQUENCE [LARGE SCALE GENOMIC DNA]</scope>
    <source>
        <strain evidence="5 6">P17C</strain>
    </source>
</reference>
<feature type="chain" id="PRO_5020577080" evidence="3">
    <location>
        <begin position="22"/>
        <end position="260"/>
    </location>
</feature>
<protein>
    <submittedName>
        <fullName evidence="5">Amino acid ABC transporter substrate-binding protein</fullName>
    </submittedName>
</protein>